<sequence length="499" mass="56453">MVGSRYLPLRNAALVFIISSTDFGILSCRRLISLSVLRYLHSLRIVPFFVRTFLHVSAFWGQFSFLLNGNFGNGSPSMRTHFSLTPSLVNMPPSLLSLSPSLCLGDSDLSRLILKKTLGFGSGLLDMLRERLYLSLLLRSPLSLVFWARSVVTRLIPRTGDNTCHSTPDAGLFGFSRVYSFPFPIVCRTADMRGVGMRSAGSLMLSEMALFFHFGPNTFTGDKWSSCHVDPSVFNPTRSNATQWVIVAKENGFSLVMLIAKHHHGFCLWPSDYTEHEVTYGKTLEYNDYCMAQITELLTRYGNVKEVFEDSGKGEDSEDMQYFFRIGLYLNGLNLIGGGDPLGHDWEPPECDVSIQPGWFWNPSKLPKPATFLLNLNYNSVGRNCPLLLNVPPNFPGLTYDEDVKVQELIQMGQRIVMFHVDAVNENGEWREVLNGTTVGYTRLLQFPTVKTHSLRFVIDNYRADPLVAYLGLHIEKRRVNQPDVLHQIMYKMTWVSSI</sequence>
<keyword evidence="4" id="KW-0378">Hydrolase</keyword>
<dbReference type="InterPro" id="IPR017853">
    <property type="entry name" value="GH"/>
</dbReference>
<dbReference type="GO" id="GO:0005764">
    <property type="term" value="C:lysosome"/>
    <property type="evidence" value="ECO:0007669"/>
    <property type="project" value="TreeGrafter"/>
</dbReference>
<dbReference type="InterPro" id="IPR000933">
    <property type="entry name" value="Glyco_hydro_29"/>
</dbReference>
<evidence type="ECO:0000256" key="2">
    <source>
        <dbReference type="ARBA" id="ARBA00012662"/>
    </source>
</evidence>
<evidence type="ECO:0000259" key="6">
    <source>
        <dbReference type="Pfam" id="PF01120"/>
    </source>
</evidence>
<keyword evidence="3" id="KW-0732">Signal</keyword>
<evidence type="ECO:0000256" key="3">
    <source>
        <dbReference type="ARBA" id="ARBA00022729"/>
    </source>
</evidence>
<comment type="similarity">
    <text evidence="1">Belongs to the glycosyl hydrolase 29 family.</text>
</comment>
<dbReference type="SMART" id="SM00812">
    <property type="entry name" value="Alpha_L_fucos"/>
    <property type="match status" value="1"/>
</dbReference>
<proteinExistence type="inferred from homology"/>
<dbReference type="Pfam" id="PF01120">
    <property type="entry name" value="Alpha_L_fucos"/>
    <property type="match status" value="1"/>
</dbReference>
<dbReference type="GO" id="GO:0004560">
    <property type="term" value="F:alpha-L-fucosidase activity"/>
    <property type="evidence" value="ECO:0007669"/>
    <property type="project" value="UniProtKB-EC"/>
</dbReference>
<evidence type="ECO:0000256" key="1">
    <source>
        <dbReference type="ARBA" id="ARBA00007951"/>
    </source>
</evidence>
<evidence type="ECO:0000313" key="7">
    <source>
        <dbReference type="EMBL" id="GEU66808.1"/>
    </source>
</evidence>
<dbReference type="EC" id="3.2.1.51" evidence="2"/>
<dbReference type="Gene3D" id="3.20.20.80">
    <property type="entry name" value="Glycosidases"/>
    <property type="match status" value="2"/>
</dbReference>
<dbReference type="GO" id="GO:0016139">
    <property type="term" value="P:glycoside catabolic process"/>
    <property type="evidence" value="ECO:0007669"/>
    <property type="project" value="TreeGrafter"/>
</dbReference>
<protein>
    <recommendedName>
        <fullName evidence="2">alpha-L-fucosidase</fullName>
        <ecNumber evidence="2">3.2.1.51</ecNumber>
    </recommendedName>
</protein>
<reference evidence="7" key="1">
    <citation type="journal article" date="2019" name="Sci. Rep.">
        <title>Draft genome of Tanacetum cinerariifolium, the natural source of mosquito coil.</title>
        <authorList>
            <person name="Yamashiro T."/>
            <person name="Shiraishi A."/>
            <person name="Satake H."/>
            <person name="Nakayama K."/>
        </authorList>
    </citation>
    <scope>NUCLEOTIDE SEQUENCE</scope>
</reference>
<dbReference type="PANTHER" id="PTHR10030">
    <property type="entry name" value="ALPHA-L-FUCOSIDASE"/>
    <property type="match status" value="1"/>
</dbReference>
<feature type="domain" description="Glycoside hydrolase family 29 N-terminal" evidence="6">
    <location>
        <begin position="232"/>
        <end position="278"/>
    </location>
</feature>
<organism evidence="7">
    <name type="scientific">Tanacetum cinerariifolium</name>
    <name type="common">Dalmatian daisy</name>
    <name type="synonym">Chrysanthemum cinerariifolium</name>
    <dbReference type="NCBI Taxonomy" id="118510"/>
    <lineage>
        <taxon>Eukaryota</taxon>
        <taxon>Viridiplantae</taxon>
        <taxon>Streptophyta</taxon>
        <taxon>Embryophyta</taxon>
        <taxon>Tracheophyta</taxon>
        <taxon>Spermatophyta</taxon>
        <taxon>Magnoliopsida</taxon>
        <taxon>eudicotyledons</taxon>
        <taxon>Gunneridae</taxon>
        <taxon>Pentapetalae</taxon>
        <taxon>asterids</taxon>
        <taxon>campanulids</taxon>
        <taxon>Asterales</taxon>
        <taxon>Asteraceae</taxon>
        <taxon>Asteroideae</taxon>
        <taxon>Anthemideae</taxon>
        <taxon>Anthemidinae</taxon>
        <taxon>Tanacetum</taxon>
    </lineage>
</organism>
<comment type="caution">
    <text evidence="7">The sequence shown here is derived from an EMBL/GenBank/DDBJ whole genome shotgun (WGS) entry which is preliminary data.</text>
</comment>
<dbReference type="GO" id="GO:0006004">
    <property type="term" value="P:fucose metabolic process"/>
    <property type="evidence" value="ECO:0007669"/>
    <property type="project" value="TreeGrafter"/>
</dbReference>
<dbReference type="PANTHER" id="PTHR10030:SF27">
    <property type="entry name" value="ALPHA-L-FUCOSIDASE 1"/>
    <property type="match status" value="1"/>
</dbReference>
<accession>A0A6L2LYR6</accession>
<dbReference type="SUPFAM" id="SSF51445">
    <property type="entry name" value="(Trans)glycosidases"/>
    <property type="match status" value="1"/>
</dbReference>
<evidence type="ECO:0000256" key="4">
    <source>
        <dbReference type="ARBA" id="ARBA00022801"/>
    </source>
</evidence>
<dbReference type="EMBL" id="BKCJ010005449">
    <property type="protein sequence ID" value="GEU66808.1"/>
    <property type="molecule type" value="Genomic_DNA"/>
</dbReference>
<dbReference type="AlphaFoldDB" id="A0A6L2LYR6"/>
<name>A0A6L2LYR6_TANCI</name>
<dbReference type="InterPro" id="IPR057739">
    <property type="entry name" value="Glyco_hydro_29_N"/>
</dbReference>
<evidence type="ECO:0000256" key="5">
    <source>
        <dbReference type="ARBA" id="ARBA00023295"/>
    </source>
</evidence>
<keyword evidence="5" id="KW-0326">Glycosidase</keyword>
<gene>
    <name evidence="7" type="ORF">Tci_038786</name>
</gene>